<feature type="compositionally biased region" description="Basic residues" evidence="1">
    <location>
        <begin position="515"/>
        <end position="524"/>
    </location>
</feature>
<feature type="compositionally biased region" description="Low complexity" evidence="1">
    <location>
        <begin position="195"/>
        <end position="205"/>
    </location>
</feature>
<name>A0ABR3TQG4_9PEZI</name>
<feature type="region of interest" description="Disordered" evidence="1">
    <location>
        <begin position="1"/>
        <end position="35"/>
    </location>
</feature>
<comment type="caution">
    <text evidence="2">The sequence shown here is derived from an EMBL/GenBank/DDBJ whole genome shotgun (WGS) entry which is preliminary data.</text>
</comment>
<feature type="compositionally biased region" description="Low complexity" evidence="1">
    <location>
        <begin position="79"/>
        <end position="89"/>
    </location>
</feature>
<feature type="region of interest" description="Disordered" evidence="1">
    <location>
        <begin position="271"/>
        <end position="305"/>
    </location>
</feature>
<feature type="compositionally biased region" description="Polar residues" evidence="1">
    <location>
        <begin position="206"/>
        <end position="221"/>
    </location>
</feature>
<accession>A0ABR3TQG4</accession>
<feature type="compositionally biased region" description="Basic residues" evidence="1">
    <location>
        <begin position="10"/>
        <end position="20"/>
    </location>
</feature>
<evidence type="ECO:0000256" key="1">
    <source>
        <dbReference type="SAM" id="MobiDB-lite"/>
    </source>
</evidence>
<keyword evidence="3" id="KW-1185">Reference proteome</keyword>
<feature type="compositionally biased region" description="Polar residues" evidence="1">
    <location>
        <begin position="439"/>
        <end position="459"/>
    </location>
</feature>
<feature type="compositionally biased region" description="Low complexity" evidence="1">
    <location>
        <begin position="222"/>
        <end position="239"/>
    </location>
</feature>
<sequence length="524" mass="55948">MAKRSTANRGAKRASKRTGRPRREPPTPSWTDGMSFDQIALEINVPLGPSRNGSSLAGRILESVARDNAPGFVAPSALTASATSAVDTTHGTASGDATHETASGDTDPVEERDSISVSRPTDQDQREAVDGTTQVEDMAAVDTHALHDATAESYDDGSHVIRTTTPDSDPEFERSARAQLRSIAAAGAEGDLDDSVAATADASAAEQTNTKSPATDETSADPQPLSPTASPTSSPYDPSLIPSKRYRGDPRLNGADERWWVDFCLGVRRKPGEATLPPVPTTKTATAANRNNNNNSNSKKNNAAQTKGHETLILYTGYPEPMWVDVSWNETELDIAYYFWTHPKQKPASYTYPREFSRASFGRTPSPEWLRAWHEARAEAEEKFPQLFLYPELDGDNVKESVAAFLKEKAARQAADDESDTAAAAAAAAAAATEVAAREQTSSPDVVTNGATSSSTVADTAQPAASHVPTRSNAGSKSKQMTRSQPTRQAKSKRKLPASESADGQDSGSGGPPAPKRRNLRSRK</sequence>
<feature type="compositionally biased region" description="Low complexity" evidence="1">
    <location>
        <begin position="281"/>
        <end position="305"/>
    </location>
</feature>
<feature type="region of interest" description="Disordered" evidence="1">
    <location>
        <begin position="79"/>
        <end position="252"/>
    </location>
</feature>
<dbReference type="EMBL" id="JAKEKT020000037">
    <property type="protein sequence ID" value="KAL1641774.1"/>
    <property type="molecule type" value="Genomic_DNA"/>
</dbReference>
<reference evidence="2 3" key="1">
    <citation type="journal article" date="2023" name="Plant Dis.">
        <title>First Report of Diplodia intermedia Causing Canker and Dieback Diseases on Apple Trees in Canada.</title>
        <authorList>
            <person name="Ellouze W."/>
            <person name="Ilyukhin E."/>
            <person name="Sulman M."/>
            <person name="Ali S."/>
        </authorList>
    </citation>
    <scope>NUCLEOTIDE SEQUENCE [LARGE SCALE GENOMIC DNA]</scope>
    <source>
        <strain evidence="2 3">M45-28</strain>
    </source>
</reference>
<evidence type="ECO:0000313" key="3">
    <source>
        <dbReference type="Proteomes" id="UP001521184"/>
    </source>
</evidence>
<protein>
    <submittedName>
        <fullName evidence="2">Uncharacterized protein</fullName>
    </submittedName>
</protein>
<feature type="compositionally biased region" description="Polar residues" evidence="1">
    <location>
        <begin position="469"/>
        <end position="489"/>
    </location>
</feature>
<proteinExistence type="predicted"/>
<dbReference type="Proteomes" id="UP001521184">
    <property type="component" value="Unassembled WGS sequence"/>
</dbReference>
<feature type="region of interest" description="Disordered" evidence="1">
    <location>
        <begin position="436"/>
        <end position="524"/>
    </location>
</feature>
<gene>
    <name evidence="2" type="ORF">SLS58_005813</name>
</gene>
<organism evidence="2 3">
    <name type="scientific">Diplodia intermedia</name>
    <dbReference type="NCBI Taxonomy" id="856260"/>
    <lineage>
        <taxon>Eukaryota</taxon>
        <taxon>Fungi</taxon>
        <taxon>Dikarya</taxon>
        <taxon>Ascomycota</taxon>
        <taxon>Pezizomycotina</taxon>
        <taxon>Dothideomycetes</taxon>
        <taxon>Dothideomycetes incertae sedis</taxon>
        <taxon>Botryosphaeriales</taxon>
        <taxon>Botryosphaeriaceae</taxon>
        <taxon>Diplodia</taxon>
    </lineage>
</organism>
<evidence type="ECO:0000313" key="2">
    <source>
        <dbReference type="EMBL" id="KAL1641774.1"/>
    </source>
</evidence>